<dbReference type="PANTHER" id="PTHR11926:SF1547">
    <property type="entry name" value="GLYCOSYLTRANSFERASE"/>
    <property type="match status" value="1"/>
</dbReference>
<evidence type="ECO:0000256" key="1">
    <source>
        <dbReference type="ARBA" id="ARBA00009995"/>
    </source>
</evidence>
<dbReference type="Gene3D" id="3.40.50.2000">
    <property type="entry name" value="Glycogen Phosphorylase B"/>
    <property type="match status" value="1"/>
</dbReference>
<dbReference type="Proteomes" id="UP000541444">
    <property type="component" value="Unassembled WGS sequence"/>
</dbReference>
<dbReference type="GO" id="GO:0080044">
    <property type="term" value="F:quercetin 7-O-glucosyltransferase activity"/>
    <property type="evidence" value="ECO:0007669"/>
    <property type="project" value="TreeGrafter"/>
</dbReference>
<proteinExistence type="inferred from homology"/>
<evidence type="ECO:0000313" key="2">
    <source>
        <dbReference type="EMBL" id="KAF6152056.1"/>
    </source>
</evidence>
<protein>
    <submittedName>
        <fullName evidence="2">Uncharacterized protein</fullName>
    </submittedName>
</protein>
<gene>
    <name evidence="2" type="ORF">GIB67_031378</name>
</gene>
<dbReference type="PANTHER" id="PTHR11926">
    <property type="entry name" value="GLUCOSYL/GLUCURONOSYL TRANSFERASES"/>
    <property type="match status" value="1"/>
</dbReference>
<evidence type="ECO:0000313" key="3">
    <source>
        <dbReference type="Proteomes" id="UP000541444"/>
    </source>
</evidence>
<dbReference type="EMBL" id="JACGCM010001655">
    <property type="protein sequence ID" value="KAF6152056.1"/>
    <property type="molecule type" value="Genomic_DNA"/>
</dbReference>
<dbReference type="GO" id="GO:0080043">
    <property type="term" value="F:quercetin 3-O-glucosyltransferase activity"/>
    <property type="evidence" value="ECO:0007669"/>
    <property type="project" value="TreeGrafter"/>
</dbReference>
<dbReference type="AlphaFoldDB" id="A0A7J7MAY7"/>
<organism evidence="2 3">
    <name type="scientific">Kingdonia uniflora</name>
    <dbReference type="NCBI Taxonomy" id="39325"/>
    <lineage>
        <taxon>Eukaryota</taxon>
        <taxon>Viridiplantae</taxon>
        <taxon>Streptophyta</taxon>
        <taxon>Embryophyta</taxon>
        <taxon>Tracheophyta</taxon>
        <taxon>Spermatophyta</taxon>
        <taxon>Magnoliopsida</taxon>
        <taxon>Ranunculales</taxon>
        <taxon>Circaeasteraceae</taxon>
        <taxon>Kingdonia</taxon>
    </lineage>
</organism>
<keyword evidence="3" id="KW-1185">Reference proteome</keyword>
<comment type="similarity">
    <text evidence="1">Belongs to the UDP-glycosyltransferase family.</text>
</comment>
<dbReference type="SUPFAM" id="SSF53756">
    <property type="entry name" value="UDP-Glycosyltransferase/glycogen phosphorylase"/>
    <property type="match status" value="1"/>
</dbReference>
<name>A0A7J7MAY7_9MAGN</name>
<dbReference type="OrthoDB" id="5835829at2759"/>
<sequence>MCSIPLTRPCYPNDNLQNFYTPGFHITFVNTEFNHRRLLCSKGRDTLKGLPDFRFETIPDGLPHSDQDATQDIPVLCYSIKRNCLGPLIDLVGRLNTMSYVPNVTCIVSDGLMSFGVQAAEMVGLPERNARYASANWEMGMEIHGNVQREDIEGIVRASPKVPHYLGIQCAT</sequence>
<accession>A0A7J7MAY7</accession>
<comment type="caution">
    <text evidence="2">The sequence shown here is derived from an EMBL/GenBank/DDBJ whole genome shotgun (WGS) entry which is preliminary data.</text>
</comment>
<reference evidence="2 3" key="1">
    <citation type="journal article" date="2020" name="IScience">
        <title>Genome Sequencing of the Endangered Kingdonia uniflora (Circaeasteraceae, Ranunculales) Reveals Potential Mechanisms of Evolutionary Specialization.</title>
        <authorList>
            <person name="Sun Y."/>
            <person name="Deng T."/>
            <person name="Zhang A."/>
            <person name="Moore M.J."/>
            <person name="Landis J.B."/>
            <person name="Lin N."/>
            <person name="Zhang H."/>
            <person name="Zhang X."/>
            <person name="Huang J."/>
            <person name="Zhang X."/>
            <person name="Sun H."/>
            <person name="Wang H."/>
        </authorList>
    </citation>
    <scope>NUCLEOTIDE SEQUENCE [LARGE SCALE GENOMIC DNA]</scope>
    <source>
        <strain evidence="2">TB1705</strain>
        <tissue evidence="2">Leaf</tissue>
    </source>
</reference>